<dbReference type="EnsemblMetazoa" id="XM_020005005.1">
    <property type="protein sequence ID" value="XP_019860564.1"/>
    <property type="gene ID" value="LOC109588904"/>
</dbReference>
<feature type="chain" id="PRO_5042886823" evidence="2">
    <location>
        <begin position="23"/>
        <end position="150"/>
    </location>
</feature>
<evidence type="ECO:0000313" key="3">
    <source>
        <dbReference type="EnsemblMetazoa" id="XP_019860564.1"/>
    </source>
</evidence>
<keyword evidence="2" id="KW-0732">Signal</keyword>
<proteinExistence type="predicted"/>
<keyword evidence="4" id="KW-1185">Reference proteome</keyword>
<dbReference type="RefSeq" id="XP_019860564.1">
    <property type="nucleotide sequence ID" value="XM_020005005.1"/>
</dbReference>
<feature type="signal peptide" evidence="2">
    <location>
        <begin position="1"/>
        <end position="22"/>
    </location>
</feature>
<dbReference type="KEGG" id="aqu:109588904"/>
<feature type="transmembrane region" description="Helical" evidence="1">
    <location>
        <begin position="46"/>
        <end position="73"/>
    </location>
</feature>
<evidence type="ECO:0000256" key="1">
    <source>
        <dbReference type="SAM" id="Phobius"/>
    </source>
</evidence>
<dbReference type="Proteomes" id="UP000007879">
    <property type="component" value="Unassembled WGS sequence"/>
</dbReference>
<reference evidence="4" key="1">
    <citation type="journal article" date="2010" name="Nature">
        <title>The Amphimedon queenslandica genome and the evolution of animal complexity.</title>
        <authorList>
            <person name="Srivastava M."/>
            <person name="Simakov O."/>
            <person name="Chapman J."/>
            <person name="Fahey B."/>
            <person name="Gauthier M.E."/>
            <person name="Mitros T."/>
            <person name="Richards G.S."/>
            <person name="Conaco C."/>
            <person name="Dacre M."/>
            <person name="Hellsten U."/>
            <person name="Larroux C."/>
            <person name="Putnam N.H."/>
            <person name="Stanke M."/>
            <person name="Adamska M."/>
            <person name="Darling A."/>
            <person name="Degnan S.M."/>
            <person name="Oakley T.H."/>
            <person name="Plachetzki D.C."/>
            <person name="Zhai Y."/>
            <person name="Adamski M."/>
            <person name="Calcino A."/>
            <person name="Cummins S.F."/>
            <person name="Goodstein D.M."/>
            <person name="Harris C."/>
            <person name="Jackson D.J."/>
            <person name="Leys S.P."/>
            <person name="Shu S."/>
            <person name="Woodcroft B.J."/>
            <person name="Vervoort M."/>
            <person name="Kosik K.S."/>
            <person name="Manning G."/>
            <person name="Degnan B.M."/>
            <person name="Rokhsar D.S."/>
        </authorList>
    </citation>
    <scope>NUCLEOTIDE SEQUENCE [LARGE SCALE GENOMIC DNA]</scope>
</reference>
<organism evidence="3 4">
    <name type="scientific">Amphimedon queenslandica</name>
    <name type="common">Sponge</name>
    <dbReference type="NCBI Taxonomy" id="400682"/>
    <lineage>
        <taxon>Eukaryota</taxon>
        <taxon>Metazoa</taxon>
        <taxon>Porifera</taxon>
        <taxon>Demospongiae</taxon>
        <taxon>Heteroscleromorpha</taxon>
        <taxon>Haplosclerida</taxon>
        <taxon>Niphatidae</taxon>
        <taxon>Amphimedon</taxon>
    </lineage>
</organism>
<keyword evidence="1" id="KW-0472">Membrane</keyword>
<evidence type="ECO:0000256" key="2">
    <source>
        <dbReference type="SAM" id="SignalP"/>
    </source>
</evidence>
<name>A0AAN0JUM0_AMPQE</name>
<dbReference type="AlphaFoldDB" id="A0AAN0JUM0"/>
<dbReference type="GeneID" id="109588904"/>
<protein>
    <submittedName>
        <fullName evidence="3">Uncharacterized protein</fullName>
    </submittedName>
</protein>
<reference evidence="3" key="2">
    <citation type="submission" date="2024-06" db="UniProtKB">
        <authorList>
            <consortium name="EnsemblMetazoa"/>
        </authorList>
    </citation>
    <scope>IDENTIFICATION</scope>
</reference>
<accession>A0AAN0JUM0</accession>
<sequence>MYFRFHWTFFFIFSLLLQIINGNWTTEIPVTTVPPTTSGLSTAGLIGITVGIGGTIFLTLLVLLIVGAVIIICKKCGNGIDNSDAPTESVDPSMISSFSVKENVAYGKTAVDNTINTSDNVAYAQTESATQSTEEINSSAAYDTVRNFRI</sequence>
<evidence type="ECO:0000313" key="4">
    <source>
        <dbReference type="Proteomes" id="UP000007879"/>
    </source>
</evidence>
<keyword evidence="1" id="KW-0812">Transmembrane</keyword>
<keyword evidence="1" id="KW-1133">Transmembrane helix</keyword>